<dbReference type="PIRSF" id="PIRSF004944">
    <property type="entry name" value="UCP004944_hydrls"/>
    <property type="match status" value="1"/>
</dbReference>
<proteinExistence type="inferred from homology"/>
<dbReference type="InterPro" id="IPR014426">
    <property type="entry name" value="UPF0282_hydrls"/>
</dbReference>
<dbReference type="Gene3D" id="3.60.15.10">
    <property type="entry name" value="Ribonuclease Z/Hydroxyacylglutathione hydrolase-like"/>
    <property type="match status" value="1"/>
</dbReference>
<dbReference type="InterPro" id="IPR036866">
    <property type="entry name" value="RibonucZ/Hydroxyglut_hydro"/>
</dbReference>
<reference evidence="2" key="1">
    <citation type="journal article" date="2020" name="mSystems">
        <title>Genome- and Community-Level Interaction Insights into Carbon Utilization and Element Cycling Functions of Hydrothermarchaeota in Hydrothermal Sediment.</title>
        <authorList>
            <person name="Zhou Z."/>
            <person name="Liu Y."/>
            <person name="Xu W."/>
            <person name="Pan J."/>
            <person name="Luo Z.H."/>
            <person name="Li M."/>
        </authorList>
    </citation>
    <scope>NUCLEOTIDE SEQUENCE [LARGE SCALE GENOMIC DNA]</scope>
    <source>
        <strain evidence="2">SpSt-110</strain>
    </source>
</reference>
<dbReference type="HAMAP" id="MF_01406">
    <property type="entry name" value="UPF0282"/>
    <property type="match status" value="1"/>
</dbReference>
<gene>
    <name evidence="2" type="ORF">ENM60_04980</name>
</gene>
<evidence type="ECO:0000313" key="2">
    <source>
        <dbReference type="EMBL" id="HHP68122.1"/>
    </source>
</evidence>
<name>A0A7J3XZK8_9CREN</name>
<dbReference type="EMBL" id="DRYK01000061">
    <property type="protein sequence ID" value="HHP68122.1"/>
    <property type="molecule type" value="Genomic_DNA"/>
</dbReference>
<accession>A0A7J3XZK8</accession>
<protein>
    <recommendedName>
        <fullName evidence="1">UPF0282 protein ENM60_04980</fullName>
    </recommendedName>
</protein>
<sequence>MVSMRVELLGFDSMGTRGMAVFLEVNGTSIFIDPGANLAPRRYGLPPHRLELEMLDRTLGRIYELMGEAEHVVISHYHRDHFLYRRGEEDFYTGKSVYAKNYSRDINFSQRSRAYNLFVTRGVSKRVRQLEFADNRSFKIDEDLSIEFSPPMPHGPEGTRLGFILYTVVKTSEVTLVHASDAQGPISTRGVDFIKNVRPNILIISGPPTYLSQSKVEQNIVDEGIKNLVEVAKSMPDNSTIIVDHHLLRDLDYKQVLRVIEEAVSSSGRRIRVLTAAEYMNQPVNQLEARRRELWESQL</sequence>
<comment type="caution">
    <text evidence="2">The sequence shown here is derived from an EMBL/GenBank/DDBJ whole genome shotgun (WGS) entry which is preliminary data.</text>
</comment>
<comment type="similarity">
    <text evidence="1">Belongs to the UPF0282 family.</text>
</comment>
<organism evidence="2">
    <name type="scientific">Thermogladius calderae</name>
    <dbReference type="NCBI Taxonomy" id="1200300"/>
    <lineage>
        <taxon>Archaea</taxon>
        <taxon>Thermoproteota</taxon>
        <taxon>Thermoprotei</taxon>
        <taxon>Desulfurococcales</taxon>
        <taxon>Desulfurococcaceae</taxon>
        <taxon>Thermogladius</taxon>
    </lineage>
</organism>
<evidence type="ECO:0000256" key="1">
    <source>
        <dbReference type="HAMAP-Rule" id="MF_01406"/>
    </source>
</evidence>
<dbReference type="InterPro" id="IPR050114">
    <property type="entry name" value="UPF0173_UPF0282_UlaG_hydrolase"/>
</dbReference>
<dbReference type="AlphaFoldDB" id="A0A7J3XZK8"/>
<dbReference type="SUPFAM" id="SSF56281">
    <property type="entry name" value="Metallo-hydrolase/oxidoreductase"/>
    <property type="match status" value="1"/>
</dbReference>
<dbReference type="PANTHER" id="PTHR43546">
    <property type="entry name" value="UPF0173 METAL-DEPENDENT HYDROLASE MJ1163-RELATED"/>
    <property type="match status" value="1"/>
</dbReference>
<dbReference type="PANTHER" id="PTHR43546:SF4">
    <property type="entry name" value="UPF0282 PROTEIN MJ1629"/>
    <property type="match status" value="1"/>
</dbReference>